<accession>A0A484MUD5</accession>
<organism evidence="1 2">
    <name type="scientific">Cuscuta campestris</name>
    <dbReference type="NCBI Taxonomy" id="132261"/>
    <lineage>
        <taxon>Eukaryota</taxon>
        <taxon>Viridiplantae</taxon>
        <taxon>Streptophyta</taxon>
        <taxon>Embryophyta</taxon>
        <taxon>Tracheophyta</taxon>
        <taxon>Spermatophyta</taxon>
        <taxon>Magnoliopsida</taxon>
        <taxon>eudicotyledons</taxon>
        <taxon>Gunneridae</taxon>
        <taxon>Pentapetalae</taxon>
        <taxon>asterids</taxon>
        <taxon>lamiids</taxon>
        <taxon>Solanales</taxon>
        <taxon>Convolvulaceae</taxon>
        <taxon>Cuscuteae</taxon>
        <taxon>Cuscuta</taxon>
        <taxon>Cuscuta subgen. Grammica</taxon>
        <taxon>Cuscuta sect. Cleistogrammica</taxon>
    </lineage>
</organism>
<protein>
    <submittedName>
        <fullName evidence="1">Uncharacterized protein</fullName>
    </submittedName>
</protein>
<name>A0A484MUD5_9ASTE</name>
<dbReference type="AlphaFoldDB" id="A0A484MUD5"/>
<dbReference type="Proteomes" id="UP000595140">
    <property type="component" value="Unassembled WGS sequence"/>
</dbReference>
<reference evidence="1 2" key="1">
    <citation type="submission" date="2018-04" db="EMBL/GenBank/DDBJ databases">
        <authorList>
            <person name="Vogel A."/>
        </authorList>
    </citation>
    <scope>NUCLEOTIDE SEQUENCE [LARGE SCALE GENOMIC DNA]</scope>
</reference>
<dbReference type="EMBL" id="OOIL02004480">
    <property type="protein sequence ID" value="VFQ92047.1"/>
    <property type="molecule type" value="Genomic_DNA"/>
</dbReference>
<gene>
    <name evidence="1" type="ORF">CCAM_LOCUS33823</name>
</gene>
<keyword evidence="2" id="KW-1185">Reference proteome</keyword>
<proteinExistence type="predicted"/>
<evidence type="ECO:0000313" key="1">
    <source>
        <dbReference type="EMBL" id="VFQ92047.1"/>
    </source>
</evidence>
<evidence type="ECO:0000313" key="2">
    <source>
        <dbReference type="Proteomes" id="UP000595140"/>
    </source>
</evidence>
<sequence>MTIIVGEVGWGASVSDRRQGWGGRGGRQTDLAFYGTIAGIPAAWGLTAGRGNSGLGVAGGSFGSRKWSGEVGMHRERKPATSLKISSYKLRPLAFISQYTSTGLS</sequence>